<organism evidence="8">
    <name type="scientific">Thermodesulforhabdus norvegica</name>
    <dbReference type="NCBI Taxonomy" id="39841"/>
    <lineage>
        <taxon>Bacteria</taxon>
        <taxon>Pseudomonadati</taxon>
        <taxon>Thermodesulfobacteriota</taxon>
        <taxon>Syntrophobacteria</taxon>
        <taxon>Syntrophobacterales</taxon>
        <taxon>Thermodesulforhabdaceae</taxon>
        <taxon>Thermodesulforhabdus</taxon>
    </lineage>
</organism>
<dbReference type="Proteomes" id="UP000886355">
    <property type="component" value="Unassembled WGS sequence"/>
</dbReference>
<accession>A0A7C0WTX9</accession>
<dbReference type="PANTHER" id="PTHR30288:SF0">
    <property type="entry name" value="FLAGELLAR HOOK-ASSOCIATED PROTEIN 2"/>
    <property type="match status" value="1"/>
</dbReference>
<keyword evidence="5" id="KW-0964">Secreted</keyword>
<sequence>MGISLVGLGSGIDWQSILDQMREAESKRIELLESQKQTLQDRLTAWRDLGTKLTDLKNAADDLRDSWDLNLFSTHVTSSDPSVDADSVFSITVGSNASAGIHEVQINQIAKPQREISESFTTADSDAGKTGYITINGTDITLDGKSLNEIKDEINGLDLGVTASVIQASETDFRLVITANDTGAAGFSFDASNSDMTFTEQAGQDAELVVDGITVTRSSNTIGDVLTGVTIDLYNASPSITFTVRIDHDPSAIQEKVQNLVDAYNAVLDEIGKHITSNTNPDAEVGPLGTDFTLQRIKTNLHSVYLENQLFDIGITINDNNRLEFDTSEFQEAVSNDFSSVADKINSFASDLYWQLYDLMDPIDGTITLKEDSLEDSIDKIDSRISDEQARIDRQIESLRSQFIKMEEALFEMQSQSDWLMAQLGGLAGSSNQQ</sequence>
<keyword evidence="4 5" id="KW-0975">Bacterial flagellum</keyword>
<comment type="subcellular location">
    <subcellularLocation>
        <location evidence="5">Secreted</location>
    </subcellularLocation>
    <subcellularLocation>
        <location evidence="5">Bacterial flagellum</location>
    </subcellularLocation>
</comment>
<dbReference type="GO" id="GO:0009421">
    <property type="term" value="C:bacterial-type flagellum filament cap"/>
    <property type="evidence" value="ECO:0007669"/>
    <property type="project" value="InterPro"/>
</dbReference>
<evidence type="ECO:0000256" key="2">
    <source>
        <dbReference type="ARBA" id="ARBA00011255"/>
    </source>
</evidence>
<dbReference type="EMBL" id="DQZW01000011">
    <property type="protein sequence ID" value="HDL89310.1"/>
    <property type="molecule type" value="Genomic_DNA"/>
</dbReference>
<dbReference type="AlphaFoldDB" id="A0A7C0WTX9"/>
<evidence type="ECO:0000256" key="5">
    <source>
        <dbReference type="RuleBase" id="RU362066"/>
    </source>
</evidence>
<evidence type="ECO:0000256" key="3">
    <source>
        <dbReference type="ARBA" id="ARBA00023054"/>
    </source>
</evidence>
<dbReference type="GO" id="GO:0009424">
    <property type="term" value="C:bacterial-type flagellum hook"/>
    <property type="evidence" value="ECO:0007669"/>
    <property type="project" value="UniProtKB-UniRule"/>
</dbReference>
<dbReference type="PANTHER" id="PTHR30288">
    <property type="entry name" value="FLAGELLAR CAP/ASSEMBLY PROTEIN FLID"/>
    <property type="match status" value="1"/>
</dbReference>
<dbReference type="Pfam" id="PF07195">
    <property type="entry name" value="FliD_C"/>
    <property type="match status" value="1"/>
</dbReference>
<feature type="domain" description="Flagellar hook-associated protein 2 C-terminal" evidence="7">
    <location>
        <begin position="203"/>
        <end position="414"/>
    </location>
</feature>
<evidence type="ECO:0000313" key="8">
    <source>
        <dbReference type="EMBL" id="HDL89310.1"/>
    </source>
</evidence>
<dbReference type="Pfam" id="PF02465">
    <property type="entry name" value="FliD_N"/>
    <property type="match status" value="1"/>
</dbReference>
<feature type="domain" description="Flagellar hook-associated protein 2 N-terminal" evidence="6">
    <location>
        <begin position="10"/>
        <end position="113"/>
    </location>
</feature>
<comment type="function">
    <text evidence="5">Required for morphogenesis and for the elongation of the flagellar filament by facilitating polymerization of the flagellin monomers at the tip of growing filament. Forms a capping structure, which prevents flagellin subunits (transported through the central channel of the flagellum) from leaking out without polymerization at the distal end.</text>
</comment>
<evidence type="ECO:0000256" key="1">
    <source>
        <dbReference type="ARBA" id="ARBA00009764"/>
    </source>
</evidence>
<evidence type="ECO:0000256" key="4">
    <source>
        <dbReference type="ARBA" id="ARBA00023143"/>
    </source>
</evidence>
<protein>
    <recommendedName>
        <fullName evidence="5">Flagellar hook-associated protein 2</fullName>
        <shortName evidence="5">HAP2</shortName>
    </recommendedName>
    <alternativeName>
        <fullName evidence="5">Flagellar cap protein</fullName>
    </alternativeName>
</protein>
<feature type="coiled-coil region" evidence="5">
    <location>
        <begin position="22"/>
        <end position="49"/>
    </location>
</feature>
<comment type="subunit">
    <text evidence="2 5">Homopentamer.</text>
</comment>
<keyword evidence="3 5" id="KW-0175">Coiled coil</keyword>
<dbReference type="InterPro" id="IPR010809">
    <property type="entry name" value="FliD_C"/>
</dbReference>
<comment type="caution">
    <text evidence="8">The sequence shown here is derived from an EMBL/GenBank/DDBJ whole genome shotgun (WGS) entry which is preliminary data.</text>
</comment>
<gene>
    <name evidence="8" type="ORF">ENG14_00210</name>
</gene>
<proteinExistence type="inferred from homology"/>
<reference evidence="8" key="1">
    <citation type="journal article" date="2020" name="mSystems">
        <title>Genome- and Community-Level Interaction Insights into Carbon Utilization and Element Cycling Functions of Hydrothermarchaeota in Hydrothermal Sediment.</title>
        <authorList>
            <person name="Zhou Z."/>
            <person name="Liu Y."/>
            <person name="Xu W."/>
            <person name="Pan J."/>
            <person name="Luo Z.H."/>
            <person name="Li M."/>
        </authorList>
    </citation>
    <scope>NUCLEOTIDE SEQUENCE [LARGE SCALE GENOMIC DNA]</scope>
    <source>
        <strain evidence="8">HyVt-19</strain>
    </source>
</reference>
<dbReference type="InterPro" id="IPR003481">
    <property type="entry name" value="FliD_N"/>
</dbReference>
<comment type="similarity">
    <text evidence="1 5">Belongs to the FliD family.</text>
</comment>
<evidence type="ECO:0000259" key="7">
    <source>
        <dbReference type="Pfam" id="PF07195"/>
    </source>
</evidence>
<dbReference type="GO" id="GO:0005576">
    <property type="term" value="C:extracellular region"/>
    <property type="evidence" value="ECO:0007669"/>
    <property type="project" value="UniProtKB-SubCell"/>
</dbReference>
<dbReference type="GO" id="GO:0007155">
    <property type="term" value="P:cell adhesion"/>
    <property type="evidence" value="ECO:0007669"/>
    <property type="project" value="InterPro"/>
</dbReference>
<dbReference type="InterPro" id="IPR040026">
    <property type="entry name" value="FliD"/>
</dbReference>
<name>A0A7C0WTX9_9BACT</name>
<dbReference type="GO" id="GO:0071973">
    <property type="term" value="P:bacterial-type flagellum-dependent cell motility"/>
    <property type="evidence" value="ECO:0007669"/>
    <property type="project" value="TreeGrafter"/>
</dbReference>
<evidence type="ECO:0000259" key="6">
    <source>
        <dbReference type="Pfam" id="PF02465"/>
    </source>
</evidence>